<evidence type="ECO:0000256" key="1">
    <source>
        <dbReference type="ARBA" id="ARBA00008838"/>
    </source>
</evidence>
<feature type="compositionally biased region" description="Basic and acidic residues" evidence="6">
    <location>
        <begin position="310"/>
        <end position="354"/>
    </location>
</feature>
<evidence type="ECO:0000256" key="4">
    <source>
        <dbReference type="ARBA" id="ARBA00023242"/>
    </source>
</evidence>
<dbReference type="GO" id="GO:0008097">
    <property type="term" value="F:5S rRNA binding"/>
    <property type="evidence" value="ECO:0007669"/>
    <property type="project" value="TreeGrafter"/>
</dbReference>
<proteinExistence type="inferred from homology"/>
<feature type="region of interest" description="Disordered" evidence="6">
    <location>
        <begin position="158"/>
        <end position="216"/>
    </location>
</feature>
<protein>
    <recommendedName>
        <fullName evidence="2 5">Ribosome biogenesis protein NOP53</fullName>
    </recommendedName>
</protein>
<organism evidence="7 8">
    <name type="scientific">Coniochaeta hoffmannii</name>
    <dbReference type="NCBI Taxonomy" id="91930"/>
    <lineage>
        <taxon>Eukaryota</taxon>
        <taxon>Fungi</taxon>
        <taxon>Dikarya</taxon>
        <taxon>Ascomycota</taxon>
        <taxon>Pezizomycotina</taxon>
        <taxon>Sordariomycetes</taxon>
        <taxon>Sordariomycetidae</taxon>
        <taxon>Coniochaetales</taxon>
        <taxon>Coniochaetaceae</taxon>
        <taxon>Coniochaeta</taxon>
    </lineage>
</organism>
<keyword evidence="8" id="KW-1185">Reference proteome</keyword>
<dbReference type="InterPro" id="IPR011687">
    <property type="entry name" value="Nop53/GLTSCR2"/>
</dbReference>
<sequence>MPVLKPLSGDNPDAPQQFKQPSRKGKKAWRKNVDVTDVQKGLEERVEQIIQGGIVSEKQSEDLFTLDVAGDKTISKNLPKKYKTLRADEIIAQRSAVPPVSLRKRASDGVTDGVLPEKRQRRGTYVTQKELVRIRKVADGSHETTVHIEEATYDPWSVAPPAPAKVEPARSNDDFTVAAPTKPKPPPTLHKKPVPLTASGKAPAAVPKPKGGYSYNPAFSEYEARLQAESEKAVEAERRRLAALEADRLKAEAAARSAAEAEAAEARADMSEWDEDSAWEGIESEGEGLSVRAKRPERKTQAQRNRIKRRKEEERRKKAEEAQRRKDEQARRIEELADEVVERERARALERVEMSDGESGEDDDPELRRKQLGKFRLPEKDLELVLPDELQDSLRLLKPEGNLLKDRYRSLLVRGKLEARRNIPFRKKANRKVTEKWTHKDFRLD</sequence>
<dbReference type="PANTHER" id="PTHR14211">
    <property type="entry name" value="GLIOMA SUPPRESSOR CANDIDATE REGION GENE 2"/>
    <property type="match status" value="1"/>
</dbReference>
<evidence type="ECO:0000256" key="3">
    <source>
        <dbReference type="ARBA" id="ARBA00022517"/>
    </source>
</evidence>
<reference evidence="7" key="1">
    <citation type="submission" date="2022-07" db="EMBL/GenBank/DDBJ databases">
        <title>Fungi with potential for degradation of polypropylene.</title>
        <authorList>
            <person name="Gostincar C."/>
        </authorList>
    </citation>
    <scope>NUCLEOTIDE SEQUENCE</scope>
    <source>
        <strain evidence="7">EXF-13287</strain>
    </source>
</reference>
<feature type="compositionally biased region" description="Acidic residues" evidence="6">
    <location>
        <begin position="355"/>
        <end position="365"/>
    </location>
</feature>
<evidence type="ECO:0000256" key="2">
    <source>
        <dbReference type="ARBA" id="ARBA00018339"/>
    </source>
</evidence>
<name>A0AA38RX81_9PEZI</name>
<evidence type="ECO:0000313" key="8">
    <source>
        <dbReference type="Proteomes" id="UP001174691"/>
    </source>
</evidence>
<gene>
    <name evidence="7" type="ORF">NKR19_g2799</name>
</gene>
<feature type="compositionally biased region" description="Basic residues" evidence="6">
    <location>
        <begin position="21"/>
        <end position="30"/>
    </location>
</feature>
<dbReference type="PIRSF" id="PIRSF017302">
    <property type="entry name" value="Gltscr2"/>
    <property type="match status" value="1"/>
</dbReference>
<feature type="compositionally biased region" description="Acidic residues" evidence="6">
    <location>
        <begin position="271"/>
        <end position="286"/>
    </location>
</feature>
<dbReference type="GO" id="GO:0005654">
    <property type="term" value="C:nucleoplasm"/>
    <property type="evidence" value="ECO:0007669"/>
    <property type="project" value="UniProtKB-SubCell"/>
</dbReference>
<evidence type="ECO:0000313" key="7">
    <source>
        <dbReference type="EMBL" id="KAJ9160905.1"/>
    </source>
</evidence>
<evidence type="ECO:0000256" key="5">
    <source>
        <dbReference type="PIRNR" id="PIRNR017302"/>
    </source>
</evidence>
<dbReference type="AlphaFoldDB" id="A0AA38RX81"/>
<dbReference type="GO" id="GO:0000027">
    <property type="term" value="P:ribosomal large subunit assembly"/>
    <property type="evidence" value="ECO:0007669"/>
    <property type="project" value="UniProtKB-UniRule"/>
</dbReference>
<feature type="region of interest" description="Disordered" evidence="6">
    <location>
        <begin position="1"/>
        <end position="31"/>
    </location>
</feature>
<dbReference type="Pfam" id="PF07767">
    <property type="entry name" value="Nop53"/>
    <property type="match status" value="1"/>
</dbReference>
<feature type="region of interest" description="Disordered" evidence="6">
    <location>
        <begin position="248"/>
        <end position="372"/>
    </location>
</feature>
<dbReference type="Proteomes" id="UP001174691">
    <property type="component" value="Unassembled WGS sequence"/>
</dbReference>
<keyword evidence="4 5" id="KW-0539">Nucleus</keyword>
<dbReference type="EMBL" id="JANBVN010000029">
    <property type="protein sequence ID" value="KAJ9160905.1"/>
    <property type="molecule type" value="Genomic_DNA"/>
</dbReference>
<evidence type="ECO:0000256" key="6">
    <source>
        <dbReference type="SAM" id="MobiDB-lite"/>
    </source>
</evidence>
<dbReference type="GO" id="GO:0005730">
    <property type="term" value="C:nucleolus"/>
    <property type="evidence" value="ECO:0007669"/>
    <property type="project" value="UniProtKB-SubCell"/>
</dbReference>
<comment type="similarity">
    <text evidence="1 5">Belongs to the NOP53 family.</text>
</comment>
<accession>A0AA38RX81</accession>
<comment type="caution">
    <text evidence="7">The sequence shown here is derived from an EMBL/GenBank/DDBJ whole genome shotgun (WGS) entry which is preliminary data.</text>
</comment>
<dbReference type="GO" id="GO:0006364">
    <property type="term" value="P:rRNA processing"/>
    <property type="evidence" value="ECO:0007669"/>
    <property type="project" value="TreeGrafter"/>
</dbReference>
<comment type="subcellular location">
    <subcellularLocation>
        <location evidence="5">Nucleus</location>
        <location evidence="5">Nucleolus</location>
    </subcellularLocation>
    <subcellularLocation>
        <location evidence="5">Nucleus</location>
        <location evidence="5">Nucleoplasm</location>
    </subcellularLocation>
</comment>
<keyword evidence="3 5" id="KW-0690">Ribosome biogenesis</keyword>
<dbReference type="PANTHER" id="PTHR14211:SF7">
    <property type="entry name" value="RIBOSOME BIOGENESIS PROTEIN NOP53"/>
    <property type="match status" value="1"/>
</dbReference>
<comment type="function">
    <text evidence="5">May play a role in ribosome biogenesis.</text>
</comment>
<feature type="region of interest" description="Disordered" evidence="6">
    <location>
        <begin position="102"/>
        <end position="122"/>
    </location>
</feature>